<protein>
    <recommendedName>
        <fullName evidence="3">DUF433 domain-containing protein</fullName>
    </recommendedName>
</protein>
<dbReference type="InterPro" id="IPR009057">
    <property type="entry name" value="Homeodomain-like_sf"/>
</dbReference>
<dbReference type="SUPFAM" id="SSF46689">
    <property type="entry name" value="Homeodomain-like"/>
    <property type="match status" value="1"/>
</dbReference>
<evidence type="ECO:0008006" key="3">
    <source>
        <dbReference type="Google" id="ProtNLM"/>
    </source>
</evidence>
<dbReference type="Gene3D" id="1.10.10.10">
    <property type="entry name" value="Winged helix-like DNA-binding domain superfamily/Winged helix DNA-binding domain"/>
    <property type="match status" value="1"/>
</dbReference>
<evidence type="ECO:0000313" key="1">
    <source>
        <dbReference type="EMBL" id="QFS43739.1"/>
    </source>
</evidence>
<dbReference type="PANTHER" id="PTHR34849:SF5">
    <property type="entry name" value="SSL2733 PROTEIN"/>
    <property type="match status" value="1"/>
</dbReference>
<dbReference type="InterPro" id="IPR007367">
    <property type="entry name" value="DUF433"/>
</dbReference>
<dbReference type="Proteomes" id="UP000326678">
    <property type="component" value="Chromosome Gxm1"/>
</dbReference>
<dbReference type="InterPro" id="IPR036388">
    <property type="entry name" value="WH-like_DNA-bd_sf"/>
</dbReference>
<proteinExistence type="predicted"/>
<dbReference type="RefSeq" id="WP_152588370.1">
    <property type="nucleotide sequence ID" value="NZ_CP045226.1"/>
</dbReference>
<dbReference type="EMBL" id="CP045226">
    <property type="protein sequence ID" value="QFS43739.1"/>
    <property type="molecule type" value="Genomic_DNA"/>
</dbReference>
<reference evidence="1 2" key="1">
    <citation type="submission" date="2019-10" db="EMBL/GenBank/DDBJ databases">
        <title>Genomic and transcriptomic insights into the perfect genentic adaptation of a filamentous nitrogen-fixing cyanobacterium to rice fields.</title>
        <authorList>
            <person name="Chen Z."/>
        </authorList>
    </citation>
    <scope>NUCLEOTIDE SEQUENCE [LARGE SCALE GENOMIC DNA]</scope>
    <source>
        <strain evidence="1">CCNUC1</strain>
    </source>
</reference>
<dbReference type="AlphaFoldDB" id="A0A5P8VUY5"/>
<dbReference type="KEGG" id="nsh:GXM_01212"/>
<evidence type="ECO:0000313" key="2">
    <source>
        <dbReference type="Proteomes" id="UP000326678"/>
    </source>
</evidence>
<dbReference type="PANTHER" id="PTHR34849">
    <property type="entry name" value="SSL5025 PROTEIN"/>
    <property type="match status" value="1"/>
</dbReference>
<name>A0A5P8VUY5_9NOSO</name>
<organism evidence="1 2">
    <name type="scientific">Nostoc sphaeroides CCNUC1</name>
    <dbReference type="NCBI Taxonomy" id="2653204"/>
    <lineage>
        <taxon>Bacteria</taxon>
        <taxon>Bacillati</taxon>
        <taxon>Cyanobacteriota</taxon>
        <taxon>Cyanophyceae</taxon>
        <taxon>Nostocales</taxon>
        <taxon>Nostocaceae</taxon>
        <taxon>Nostoc</taxon>
    </lineage>
</organism>
<sequence>MQYQNIITIEPGKRGGKPCIRGMRITVYDVLSYLASGMTYEELLDDFPYLTQEDILACLSYAADR</sequence>
<accession>A0A5P8VUY5</accession>
<keyword evidence="2" id="KW-1185">Reference proteome</keyword>
<gene>
    <name evidence="1" type="ORF">GXM_01212</name>
</gene>
<dbReference type="Pfam" id="PF04255">
    <property type="entry name" value="DUF433"/>
    <property type="match status" value="1"/>
</dbReference>